<proteinExistence type="predicted"/>
<evidence type="ECO:0000256" key="1">
    <source>
        <dbReference type="SAM" id="SignalP"/>
    </source>
</evidence>
<accession>A0A542SNX6</accession>
<comment type="caution">
    <text evidence="2">The sequence shown here is derived from an EMBL/GenBank/DDBJ whole genome shotgun (WGS) entry which is preliminary data.</text>
</comment>
<evidence type="ECO:0000313" key="2">
    <source>
        <dbReference type="EMBL" id="TQK76341.1"/>
    </source>
</evidence>
<dbReference type="RefSeq" id="WP_142111635.1">
    <property type="nucleotide sequence ID" value="NZ_BAAATB010000002.1"/>
</dbReference>
<reference evidence="2 3" key="1">
    <citation type="submission" date="2019-06" db="EMBL/GenBank/DDBJ databases">
        <title>Sequencing the genomes of 1000 actinobacteria strains.</title>
        <authorList>
            <person name="Klenk H.-P."/>
        </authorList>
    </citation>
    <scope>NUCLEOTIDE SEQUENCE [LARGE SCALE GENOMIC DNA]</scope>
    <source>
        <strain evidence="2 3">DSM 10596</strain>
    </source>
</reference>
<dbReference type="AlphaFoldDB" id="A0A542SNX6"/>
<dbReference type="EMBL" id="VFNV01000001">
    <property type="protein sequence ID" value="TQK76341.1"/>
    <property type="molecule type" value="Genomic_DNA"/>
</dbReference>
<keyword evidence="3" id="KW-1185">Reference proteome</keyword>
<gene>
    <name evidence="2" type="ORF">FB389_1010</name>
</gene>
<dbReference type="OrthoDB" id="4843495at2"/>
<sequence length="160" mass="16561">MRTSGTRRRAAIIATTIAGLVAVSACSPVTTDMNYAPSDGVRASVSTVTGINLLAVANDEGTRANFVGAFTNSGSESVNVTLEIPTGTIVADKTVAARGLVDYNQDTPLSLQDLSGAKPGTFLTATIKAGDQSTQVRIPVLGHREEQGVDHYNDLVPSGE</sequence>
<dbReference type="PROSITE" id="PS51257">
    <property type="entry name" value="PROKAR_LIPOPROTEIN"/>
    <property type="match status" value="1"/>
</dbReference>
<keyword evidence="1" id="KW-0732">Signal</keyword>
<protein>
    <recommendedName>
        <fullName evidence="4">Copper(I)-binding protein</fullName>
    </recommendedName>
</protein>
<feature type="signal peptide" evidence="1">
    <location>
        <begin position="1"/>
        <end position="25"/>
    </location>
</feature>
<evidence type="ECO:0008006" key="4">
    <source>
        <dbReference type="Google" id="ProtNLM"/>
    </source>
</evidence>
<name>A0A542SNX6_9MICO</name>
<dbReference type="Proteomes" id="UP000316181">
    <property type="component" value="Unassembled WGS sequence"/>
</dbReference>
<evidence type="ECO:0000313" key="3">
    <source>
        <dbReference type="Proteomes" id="UP000316181"/>
    </source>
</evidence>
<organism evidence="2 3">
    <name type="scientific">Rarobacter incanus</name>
    <dbReference type="NCBI Taxonomy" id="153494"/>
    <lineage>
        <taxon>Bacteria</taxon>
        <taxon>Bacillati</taxon>
        <taxon>Actinomycetota</taxon>
        <taxon>Actinomycetes</taxon>
        <taxon>Micrococcales</taxon>
        <taxon>Rarobacteraceae</taxon>
        <taxon>Rarobacter</taxon>
    </lineage>
</organism>
<feature type="chain" id="PRO_5021712661" description="Copper(I)-binding protein" evidence="1">
    <location>
        <begin position="26"/>
        <end position="160"/>
    </location>
</feature>